<accession>A0A4Z0GJB1</accession>
<dbReference type="InterPro" id="IPR006750">
    <property type="entry name" value="YdcZ"/>
</dbReference>
<gene>
    <name evidence="2" type="ORF">E4665_16885</name>
</gene>
<evidence type="ECO:0000256" key="1">
    <source>
        <dbReference type="SAM" id="Phobius"/>
    </source>
</evidence>
<dbReference type="EMBL" id="SRJD01000032">
    <property type="protein sequence ID" value="TGA96025.1"/>
    <property type="molecule type" value="Genomic_DNA"/>
</dbReference>
<protein>
    <submittedName>
        <fullName evidence="2">DMT family transporter</fullName>
    </submittedName>
</protein>
<dbReference type="PANTHER" id="PTHR34821">
    <property type="entry name" value="INNER MEMBRANE PROTEIN YDCZ"/>
    <property type="match status" value="1"/>
</dbReference>
<dbReference type="GO" id="GO:0005886">
    <property type="term" value="C:plasma membrane"/>
    <property type="evidence" value="ECO:0007669"/>
    <property type="project" value="TreeGrafter"/>
</dbReference>
<keyword evidence="1" id="KW-1133">Transmembrane helix</keyword>
<dbReference type="Proteomes" id="UP000298347">
    <property type="component" value="Unassembled WGS sequence"/>
</dbReference>
<feature type="transmembrane region" description="Helical" evidence="1">
    <location>
        <begin position="32"/>
        <end position="52"/>
    </location>
</feature>
<evidence type="ECO:0000313" key="3">
    <source>
        <dbReference type="Proteomes" id="UP000298347"/>
    </source>
</evidence>
<reference evidence="2 3" key="1">
    <citation type="journal article" date="2015" name="Int. J. Syst. Evol. Microbiol.">
        <title>Sporolactobacillus shoreae sp. nov. and Sporolactobacillus spathodeae sp. nov., two spore-forming lactic acid bacteria isolated from tree barks in Thailand.</title>
        <authorList>
            <person name="Thamacharoensuk T."/>
            <person name="Kitahara M."/>
            <person name="Ohkuma M."/>
            <person name="Thongchul N."/>
            <person name="Tanasupawat S."/>
        </authorList>
    </citation>
    <scope>NUCLEOTIDE SEQUENCE [LARGE SCALE GENOMIC DNA]</scope>
    <source>
        <strain evidence="2 3">BK92</strain>
    </source>
</reference>
<sequence>MKGSLYAFLAGGFITLQGVANARISRDIGTWQTAAMTQFTGFIAALFILILVRDGHWKMFSQIRPLYLCGGALGAVIIFSNVTAIHQIGVTLSISFLLIAQLGLTFLVDSNGWFGVSKQKMDRSQFIGIAVMIAGVAILGF</sequence>
<evidence type="ECO:0000313" key="2">
    <source>
        <dbReference type="EMBL" id="TGA96025.1"/>
    </source>
</evidence>
<name>A0A4Z0GJB1_9BACL</name>
<keyword evidence="3" id="KW-1185">Reference proteome</keyword>
<feature type="transmembrane region" description="Helical" evidence="1">
    <location>
        <begin position="121"/>
        <end position="140"/>
    </location>
</feature>
<dbReference type="PANTHER" id="PTHR34821:SF3">
    <property type="entry name" value="MEMBRANE PROTEIN"/>
    <property type="match status" value="1"/>
</dbReference>
<dbReference type="AlphaFoldDB" id="A0A4Z0GJB1"/>
<dbReference type="RefSeq" id="WP_135349972.1">
    <property type="nucleotide sequence ID" value="NZ_SRJD01000032.1"/>
</dbReference>
<proteinExistence type="predicted"/>
<comment type="caution">
    <text evidence="2">The sequence shown here is derived from an EMBL/GenBank/DDBJ whole genome shotgun (WGS) entry which is preliminary data.</text>
</comment>
<keyword evidence="1" id="KW-0472">Membrane</keyword>
<dbReference type="OrthoDB" id="9789346at2"/>
<organism evidence="2 3">
    <name type="scientific">Sporolactobacillus shoreae</name>
    <dbReference type="NCBI Taxonomy" id="1465501"/>
    <lineage>
        <taxon>Bacteria</taxon>
        <taxon>Bacillati</taxon>
        <taxon>Bacillota</taxon>
        <taxon>Bacilli</taxon>
        <taxon>Bacillales</taxon>
        <taxon>Sporolactobacillaceae</taxon>
        <taxon>Sporolactobacillus</taxon>
    </lineage>
</organism>
<feature type="transmembrane region" description="Helical" evidence="1">
    <location>
        <begin position="88"/>
        <end position="109"/>
    </location>
</feature>
<dbReference type="Pfam" id="PF04657">
    <property type="entry name" value="DMT_YdcZ"/>
    <property type="match status" value="1"/>
</dbReference>
<keyword evidence="1" id="KW-0812">Transmembrane</keyword>
<feature type="transmembrane region" description="Helical" evidence="1">
    <location>
        <begin position="64"/>
        <end position="82"/>
    </location>
</feature>